<evidence type="ECO:0000256" key="4">
    <source>
        <dbReference type="ARBA" id="ARBA00022723"/>
    </source>
</evidence>
<dbReference type="GO" id="GO:0005829">
    <property type="term" value="C:cytosol"/>
    <property type="evidence" value="ECO:0007669"/>
    <property type="project" value="TreeGrafter"/>
</dbReference>
<dbReference type="InterPro" id="IPR036900">
    <property type="entry name" value="A-D-PHexomutase_C_sf"/>
</dbReference>
<reference evidence="12" key="1">
    <citation type="submission" date="2016-10" db="EMBL/GenBank/DDBJ databases">
        <authorList>
            <person name="Varghese N."/>
            <person name="Submissions S."/>
        </authorList>
    </citation>
    <scope>NUCLEOTIDE SEQUENCE [LARGE SCALE GENOMIC DNA]</scope>
    <source>
        <strain evidence="12">DSM 173</strain>
    </source>
</reference>
<dbReference type="SUPFAM" id="SSF53738">
    <property type="entry name" value="Phosphoglucomutase, first 3 domains"/>
    <property type="match status" value="3"/>
</dbReference>
<gene>
    <name evidence="11" type="ORF">SAMN05421644_14016</name>
</gene>
<dbReference type="PANTHER" id="PTHR42946:SF1">
    <property type="entry name" value="PHOSPHOGLUCOMUTASE (ALPHA-D-GLUCOSE-1,6-BISPHOSPHATE-DEPENDENT)"/>
    <property type="match status" value="1"/>
</dbReference>
<evidence type="ECO:0000256" key="3">
    <source>
        <dbReference type="ARBA" id="ARBA00022553"/>
    </source>
</evidence>
<sequence>MHISDLMADSGVGFGTSGARGLVTQMTDWVCYAYTRGFLSALAQTGQWSPGTAVGIGGDLRPSSPRIMVACARAIRDAGGQPRNLGFIPSPAVAYYGFREAIPTLMITGSHIPDDRNGIKFNLPNGEILKPDEERIRAQVIERPDGLFTAAGAFLSDQAAALPAPEATALDQYIARYLDFFPPAALSGLRVGVYEHSSVARDPFVAVLTGLGAQVTRLGRSDRFVPVDTEAVRSEDHALARDWAASGQFDALVSADGDGDRPLLADEQGIWLRGDVAGVLCARQLGIQALVTPVSSNSVVERCGAFAPVVRTRIGSPYVIAGMQQVRDQGATSVAGYEANGGFLLATDLVNRAGRVLSALPTRDALIVVVALLLAAVERQQPVSALLTQLPPRFTHSDRLKDFPTAISQARLAALSSGDLAADLSASDGEFAALFGPTVARDLTDGVRLTFKNREILHLRPSGNAPELRAYAEADSPERAAAITHQALAHLAHWRT</sequence>
<keyword evidence="6" id="KW-0413">Isomerase</keyword>
<feature type="domain" description="Alpha-D-phosphohexomutase alpha/beta/alpha" evidence="9">
    <location>
        <begin position="171"/>
        <end position="269"/>
    </location>
</feature>
<dbReference type="AlphaFoldDB" id="A0A1H3I5V7"/>
<organism evidence="11 12">
    <name type="scientific">Allochromatium warmingii</name>
    <name type="common">Chromatium warmingii</name>
    <dbReference type="NCBI Taxonomy" id="61595"/>
    <lineage>
        <taxon>Bacteria</taxon>
        <taxon>Pseudomonadati</taxon>
        <taxon>Pseudomonadota</taxon>
        <taxon>Gammaproteobacteria</taxon>
        <taxon>Chromatiales</taxon>
        <taxon>Chromatiaceae</taxon>
        <taxon>Allochromatium</taxon>
    </lineage>
</organism>
<evidence type="ECO:0000313" key="11">
    <source>
        <dbReference type="EMBL" id="SDY23031.1"/>
    </source>
</evidence>
<dbReference type="Pfam" id="PF02880">
    <property type="entry name" value="PGM_PMM_III"/>
    <property type="match status" value="1"/>
</dbReference>
<dbReference type="InterPro" id="IPR016055">
    <property type="entry name" value="A-D-PHexomutase_a/b/a-I/II/III"/>
</dbReference>
<name>A0A1H3I5V7_ALLWA</name>
<dbReference type="InterPro" id="IPR005845">
    <property type="entry name" value="A-D-PHexomutase_a/b/a-II"/>
</dbReference>
<dbReference type="GO" id="GO:0005975">
    <property type="term" value="P:carbohydrate metabolic process"/>
    <property type="evidence" value="ECO:0007669"/>
    <property type="project" value="InterPro"/>
</dbReference>
<evidence type="ECO:0000256" key="1">
    <source>
        <dbReference type="ARBA" id="ARBA00001946"/>
    </source>
</evidence>
<evidence type="ECO:0000256" key="6">
    <source>
        <dbReference type="ARBA" id="ARBA00023235"/>
    </source>
</evidence>
<dbReference type="SUPFAM" id="SSF55957">
    <property type="entry name" value="Phosphoglucomutase, C-terminal domain"/>
    <property type="match status" value="1"/>
</dbReference>
<proteinExistence type="inferred from homology"/>
<accession>A0A1H3I5V7</accession>
<feature type="domain" description="Alpha-D-phosphohexomutase C-terminal" evidence="7">
    <location>
        <begin position="438"/>
        <end position="487"/>
    </location>
</feature>
<dbReference type="InterPro" id="IPR050060">
    <property type="entry name" value="Phosphoglucosamine_mutase"/>
</dbReference>
<protein>
    <submittedName>
        <fullName evidence="11">Phosphomannomutase</fullName>
    </submittedName>
</protein>
<dbReference type="Pfam" id="PF02879">
    <property type="entry name" value="PGM_PMM_II"/>
    <property type="match status" value="1"/>
</dbReference>
<feature type="domain" description="Alpha-D-phosphohexomutase alpha/beta/alpha" evidence="10">
    <location>
        <begin position="274"/>
        <end position="394"/>
    </location>
</feature>
<feature type="domain" description="Alpha-D-phosphohexomutase alpha/beta/alpha" evidence="8">
    <location>
        <begin position="13"/>
        <end position="140"/>
    </location>
</feature>
<dbReference type="InterPro" id="IPR005844">
    <property type="entry name" value="A-D-PHexomutase_a/b/a-I"/>
</dbReference>
<dbReference type="PANTHER" id="PTHR42946">
    <property type="entry name" value="PHOSPHOHEXOSE MUTASE"/>
    <property type="match status" value="1"/>
</dbReference>
<evidence type="ECO:0000259" key="9">
    <source>
        <dbReference type="Pfam" id="PF02879"/>
    </source>
</evidence>
<evidence type="ECO:0000259" key="8">
    <source>
        <dbReference type="Pfam" id="PF02878"/>
    </source>
</evidence>
<dbReference type="InterPro" id="IPR005843">
    <property type="entry name" value="A-D-PHexomutase_C"/>
</dbReference>
<comment type="similarity">
    <text evidence="2">Belongs to the phosphohexose mutase family.</text>
</comment>
<dbReference type="GO" id="GO:0046872">
    <property type="term" value="F:metal ion binding"/>
    <property type="evidence" value="ECO:0007669"/>
    <property type="project" value="UniProtKB-KW"/>
</dbReference>
<dbReference type="GO" id="GO:0008966">
    <property type="term" value="F:phosphoglucosamine mutase activity"/>
    <property type="evidence" value="ECO:0007669"/>
    <property type="project" value="TreeGrafter"/>
</dbReference>
<dbReference type="InterPro" id="IPR005846">
    <property type="entry name" value="A-D-PHexomutase_a/b/a-III"/>
</dbReference>
<keyword evidence="4" id="KW-0479">Metal-binding</keyword>
<dbReference type="EMBL" id="FNOW01000040">
    <property type="protein sequence ID" value="SDY23031.1"/>
    <property type="molecule type" value="Genomic_DNA"/>
</dbReference>
<comment type="cofactor">
    <cofactor evidence="1">
        <name>Mg(2+)</name>
        <dbReference type="ChEBI" id="CHEBI:18420"/>
    </cofactor>
</comment>
<dbReference type="GO" id="GO:0006048">
    <property type="term" value="P:UDP-N-acetylglucosamine biosynthetic process"/>
    <property type="evidence" value="ECO:0007669"/>
    <property type="project" value="TreeGrafter"/>
</dbReference>
<evidence type="ECO:0000256" key="5">
    <source>
        <dbReference type="ARBA" id="ARBA00022842"/>
    </source>
</evidence>
<dbReference type="OrthoDB" id="9803322at2"/>
<dbReference type="Gene3D" id="3.30.310.50">
    <property type="entry name" value="Alpha-D-phosphohexomutase, C-terminal domain"/>
    <property type="match status" value="1"/>
</dbReference>
<keyword evidence="12" id="KW-1185">Reference proteome</keyword>
<dbReference type="Pfam" id="PF02878">
    <property type="entry name" value="PGM_PMM_I"/>
    <property type="match status" value="1"/>
</dbReference>
<dbReference type="Gene3D" id="3.40.120.10">
    <property type="entry name" value="Alpha-D-Glucose-1,6-Bisphosphate, subunit A, domain 3"/>
    <property type="match status" value="3"/>
</dbReference>
<evidence type="ECO:0000259" key="7">
    <source>
        <dbReference type="Pfam" id="PF00408"/>
    </source>
</evidence>
<evidence type="ECO:0000256" key="2">
    <source>
        <dbReference type="ARBA" id="ARBA00010231"/>
    </source>
</evidence>
<dbReference type="CDD" id="cd03088">
    <property type="entry name" value="ManB"/>
    <property type="match status" value="1"/>
</dbReference>
<keyword evidence="3" id="KW-0597">Phosphoprotein</keyword>
<dbReference type="Proteomes" id="UP000198672">
    <property type="component" value="Unassembled WGS sequence"/>
</dbReference>
<evidence type="ECO:0000259" key="10">
    <source>
        <dbReference type="Pfam" id="PF02880"/>
    </source>
</evidence>
<dbReference type="RefSeq" id="WP_091334705.1">
    <property type="nucleotide sequence ID" value="NZ_FNOW01000040.1"/>
</dbReference>
<dbReference type="GO" id="GO:0004615">
    <property type="term" value="F:phosphomannomutase activity"/>
    <property type="evidence" value="ECO:0007669"/>
    <property type="project" value="TreeGrafter"/>
</dbReference>
<evidence type="ECO:0000313" key="12">
    <source>
        <dbReference type="Proteomes" id="UP000198672"/>
    </source>
</evidence>
<keyword evidence="5" id="KW-0460">Magnesium</keyword>
<dbReference type="STRING" id="61595.SAMN05421644_14016"/>
<dbReference type="Pfam" id="PF00408">
    <property type="entry name" value="PGM_PMM_IV"/>
    <property type="match status" value="1"/>
</dbReference>
<dbReference type="GO" id="GO:0009252">
    <property type="term" value="P:peptidoglycan biosynthetic process"/>
    <property type="evidence" value="ECO:0007669"/>
    <property type="project" value="TreeGrafter"/>
</dbReference>